<dbReference type="InterPro" id="IPR029063">
    <property type="entry name" value="SAM-dependent_MTases_sf"/>
</dbReference>
<dbReference type="OrthoDB" id="194386at2759"/>
<dbReference type="GO" id="GO:0008757">
    <property type="term" value="F:S-adenosylmethionine-dependent methyltransferase activity"/>
    <property type="evidence" value="ECO:0007669"/>
    <property type="project" value="UniProtKB-ARBA"/>
</dbReference>
<dbReference type="SUPFAM" id="SSF53335">
    <property type="entry name" value="S-adenosyl-L-methionine-dependent methyltransferases"/>
    <property type="match status" value="1"/>
</dbReference>
<gene>
    <name evidence="1" type="ORF">PsYK624_069960</name>
</gene>
<proteinExistence type="predicted"/>
<evidence type="ECO:0000313" key="1">
    <source>
        <dbReference type="EMBL" id="GJE90852.1"/>
    </source>
</evidence>
<dbReference type="PANTHER" id="PTHR14614:SF162">
    <property type="entry name" value="EXPRESSED PROTEIN"/>
    <property type="match status" value="1"/>
</dbReference>
<name>A0A9P3LEC8_9APHY</name>
<protein>
    <submittedName>
        <fullName evidence="1">Uncharacterized protein</fullName>
    </submittedName>
</protein>
<dbReference type="Pfam" id="PF10294">
    <property type="entry name" value="Methyltransf_16"/>
    <property type="match status" value="1"/>
</dbReference>
<dbReference type="Gene3D" id="3.40.50.150">
    <property type="entry name" value="Vaccinia Virus protein VP39"/>
    <property type="match status" value="1"/>
</dbReference>
<sequence length="282" mass="31086">MSNNASPPLPAHQTKHLPALDYRFRHSLFHLAQLDNGNTNGTALWMGAQVLSAWLSRLLDKPRARQTVPSRRPRVLELGSGIGLSALALSSLGYDVLATDLPDVIDSVLAANIANNVSDLPSESGTIELRALDWTTPPSDWTWIDNAIIASTSRPTAPFTASQPCSLAPPFDLIVTADTVYSPHLVEPLLRTLQHLYTLSVTLADSEKAIKPTLYICVERRDPALVDDFLGKARKIFTVTRVPQRKVVEAMEKGGLLWAKEEWDGMEIWTFTQIRKATGKNV</sequence>
<comment type="caution">
    <text evidence="1">The sequence shown here is derived from an EMBL/GenBank/DDBJ whole genome shotgun (WGS) entry which is preliminary data.</text>
</comment>
<dbReference type="Proteomes" id="UP000703269">
    <property type="component" value="Unassembled WGS sequence"/>
</dbReference>
<dbReference type="PANTHER" id="PTHR14614">
    <property type="entry name" value="HEPATOCELLULAR CARCINOMA-ASSOCIATED ANTIGEN"/>
    <property type="match status" value="1"/>
</dbReference>
<dbReference type="AlphaFoldDB" id="A0A9P3LEC8"/>
<evidence type="ECO:0000313" key="2">
    <source>
        <dbReference type="Proteomes" id="UP000703269"/>
    </source>
</evidence>
<dbReference type="GO" id="GO:0005634">
    <property type="term" value="C:nucleus"/>
    <property type="evidence" value="ECO:0007669"/>
    <property type="project" value="TreeGrafter"/>
</dbReference>
<accession>A0A9P3LEC8</accession>
<organism evidence="1 2">
    <name type="scientific">Phanerochaete sordida</name>
    <dbReference type="NCBI Taxonomy" id="48140"/>
    <lineage>
        <taxon>Eukaryota</taxon>
        <taxon>Fungi</taxon>
        <taxon>Dikarya</taxon>
        <taxon>Basidiomycota</taxon>
        <taxon>Agaricomycotina</taxon>
        <taxon>Agaricomycetes</taxon>
        <taxon>Polyporales</taxon>
        <taxon>Phanerochaetaceae</taxon>
        <taxon>Phanerochaete</taxon>
    </lineage>
</organism>
<dbReference type="InterPro" id="IPR019410">
    <property type="entry name" value="Methyltransf_16"/>
</dbReference>
<reference evidence="1 2" key="1">
    <citation type="submission" date="2021-08" db="EMBL/GenBank/DDBJ databases">
        <title>Draft Genome Sequence of Phanerochaete sordida strain YK-624.</title>
        <authorList>
            <person name="Mori T."/>
            <person name="Dohra H."/>
            <person name="Suzuki T."/>
            <person name="Kawagishi H."/>
            <person name="Hirai H."/>
        </authorList>
    </citation>
    <scope>NUCLEOTIDE SEQUENCE [LARGE SCALE GENOMIC DNA]</scope>
    <source>
        <strain evidence="1 2">YK-624</strain>
    </source>
</reference>
<dbReference type="GO" id="GO:0005737">
    <property type="term" value="C:cytoplasm"/>
    <property type="evidence" value="ECO:0007669"/>
    <property type="project" value="TreeGrafter"/>
</dbReference>
<keyword evidence="2" id="KW-1185">Reference proteome</keyword>
<dbReference type="EMBL" id="BPQB01000018">
    <property type="protein sequence ID" value="GJE90852.1"/>
    <property type="molecule type" value="Genomic_DNA"/>
</dbReference>